<comment type="caution">
    <text evidence="1">The sequence shown here is derived from an EMBL/GenBank/DDBJ whole genome shotgun (WGS) entry which is preliminary data.</text>
</comment>
<dbReference type="HOGENOM" id="CLU_198058_0_0_10"/>
<protein>
    <submittedName>
        <fullName evidence="1">Uncharacterized protein</fullName>
    </submittedName>
</protein>
<sequence>MKKTSPEREKGKPPQRKYDCFPIRQDLSSRATTIILPGLPGCVCPSASFMGQTDTLCIHFPLPVKGTAKKEKSSENP</sequence>
<organism evidence="1 2">
    <name type="scientific">Phocaeicola dorei CL03T12C01</name>
    <dbReference type="NCBI Taxonomy" id="997877"/>
    <lineage>
        <taxon>Bacteria</taxon>
        <taxon>Pseudomonadati</taxon>
        <taxon>Bacteroidota</taxon>
        <taxon>Bacteroidia</taxon>
        <taxon>Bacteroidales</taxon>
        <taxon>Bacteroidaceae</taxon>
        <taxon>Phocaeicola</taxon>
    </lineage>
</organism>
<dbReference type="EMBL" id="AGXI01000032">
    <property type="protein sequence ID" value="EIY33663.1"/>
    <property type="molecule type" value="Genomic_DNA"/>
</dbReference>
<evidence type="ECO:0000313" key="1">
    <source>
        <dbReference type="EMBL" id="EIY33663.1"/>
    </source>
</evidence>
<reference evidence="1 2" key="1">
    <citation type="submission" date="2012-02" db="EMBL/GenBank/DDBJ databases">
        <title>The Genome Sequence of Bacteroides dorei CL03T12C01.</title>
        <authorList>
            <consortium name="The Broad Institute Genome Sequencing Platform"/>
            <person name="Earl A."/>
            <person name="Ward D."/>
            <person name="Feldgarden M."/>
            <person name="Gevers D."/>
            <person name="Zitomersky N.L."/>
            <person name="Coyne M.J."/>
            <person name="Comstock L.E."/>
            <person name="Young S.K."/>
            <person name="Zeng Q."/>
            <person name="Gargeya S."/>
            <person name="Fitzgerald M."/>
            <person name="Haas B."/>
            <person name="Abouelleil A."/>
            <person name="Alvarado L."/>
            <person name="Arachchi H.M."/>
            <person name="Berlin A."/>
            <person name="Chapman S.B."/>
            <person name="Gearin G."/>
            <person name="Goldberg J."/>
            <person name="Griggs A."/>
            <person name="Gujja S."/>
            <person name="Hansen M."/>
            <person name="Heiman D."/>
            <person name="Howarth C."/>
            <person name="Larimer J."/>
            <person name="Lui A."/>
            <person name="MacDonald P.J.P."/>
            <person name="McCowen C."/>
            <person name="Montmayeur A."/>
            <person name="Murphy C."/>
            <person name="Neiman D."/>
            <person name="Pearson M."/>
            <person name="Priest M."/>
            <person name="Roberts A."/>
            <person name="Saif S."/>
            <person name="Shea T."/>
            <person name="Sisk P."/>
            <person name="Stolte C."/>
            <person name="Sykes S."/>
            <person name="Wortman J."/>
            <person name="Nusbaum C."/>
            <person name="Birren B."/>
        </authorList>
    </citation>
    <scope>NUCLEOTIDE SEQUENCE [LARGE SCALE GENOMIC DNA]</scope>
    <source>
        <strain evidence="1 2">CL03T12C01</strain>
    </source>
</reference>
<accession>I9QVT3</accession>
<evidence type="ECO:0000313" key="2">
    <source>
        <dbReference type="Proteomes" id="UP000004019"/>
    </source>
</evidence>
<name>I9QVT3_9BACT</name>
<gene>
    <name evidence="1" type="ORF">HMPREF1065_03844</name>
</gene>
<dbReference type="Proteomes" id="UP000004019">
    <property type="component" value="Unassembled WGS sequence"/>
</dbReference>
<dbReference type="AlphaFoldDB" id="I9QVT3"/>
<proteinExistence type="predicted"/>